<accession>A0A0M4SXL8</accession>
<name>A0A0M4SXL8_9GAMM</name>
<organism evidence="2 3">
    <name type="scientific">Psychrobacter urativorans</name>
    <dbReference type="NCBI Taxonomy" id="45610"/>
    <lineage>
        <taxon>Bacteria</taxon>
        <taxon>Pseudomonadati</taxon>
        <taxon>Pseudomonadota</taxon>
        <taxon>Gammaproteobacteria</taxon>
        <taxon>Moraxellales</taxon>
        <taxon>Moraxellaceae</taxon>
        <taxon>Psychrobacter</taxon>
    </lineage>
</organism>
<keyword evidence="1" id="KW-0812">Transmembrane</keyword>
<feature type="transmembrane region" description="Helical" evidence="1">
    <location>
        <begin position="44"/>
        <end position="65"/>
    </location>
</feature>
<feature type="transmembrane region" description="Helical" evidence="1">
    <location>
        <begin position="20"/>
        <end position="37"/>
    </location>
</feature>
<proteinExistence type="predicted"/>
<evidence type="ECO:0000256" key="1">
    <source>
        <dbReference type="SAM" id="Phobius"/>
    </source>
</evidence>
<dbReference type="AlphaFoldDB" id="A0A0M4SXL8"/>
<gene>
    <name evidence="2" type="ORF">AOC03_06275</name>
</gene>
<dbReference type="OrthoDB" id="6660115at2"/>
<dbReference type="Proteomes" id="UP000059847">
    <property type="component" value="Chromosome"/>
</dbReference>
<keyword evidence="1" id="KW-0472">Membrane</keyword>
<evidence type="ECO:0000313" key="3">
    <source>
        <dbReference type="Proteomes" id="UP000059847"/>
    </source>
</evidence>
<keyword evidence="1" id="KW-1133">Transmembrane helix</keyword>
<sequence length="122" mass="13886">MDFENFKLGIMGITGLEKDALHIYVGISVYLLSLLLFRPIFRKYSIRAFMALIMVTGFALLGEYLDNRSTISELGVLGISSTQRGNSIHDLINTCFWPYMLYALTRWTNIFQPVTKPTGLLK</sequence>
<evidence type="ECO:0000313" key="2">
    <source>
        <dbReference type="EMBL" id="ALF59685.1"/>
    </source>
</evidence>
<keyword evidence="3" id="KW-1185">Reference proteome</keyword>
<dbReference type="RefSeq" id="WP_062534282.1">
    <property type="nucleotide sequence ID" value="NZ_CP012678.1"/>
</dbReference>
<dbReference type="KEGG" id="pur:AOC03_06275"/>
<dbReference type="STRING" id="45610.AOC03_06275"/>
<dbReference type="EMBL" id="CP012678">
    <property type="protein sequence ID" value="ALF59685.1"/>
    <property type="molecule type" value="Genomic_DNA"/>
</dbReference>
<protein>
    <submittedName>
        <fullName evidence="2">Uncharacterized protein</fullName>
    </submittedName>
</protein>
<reference evidence="2 3" key="1">
    <citation type="submission" date="2015-09" db="EMBL/GenBank/DDBJ databases">
        <title>Complete genome of Psychrobacter urativorans R10.10B.</title>
        <authorList>
            <person name="See-Too W.S."/>
            <person name="Chan K.G."/>
        </authorList>
    </citation>
    <scope>NUCLEOTIDE SEQUENCE [LARGE SCALE GENOMIC DNA]</scope>
    <source>
        <strain evidence="2 3">R10.10B</strain>
    </source>
</reference>